<evidence type="ECO:0000313" key="2">
    <source>
        <dbReference type="Proteomes" id="UP000298274"/>
    </source>
</evidence>
<gene>
    <name evidence="1" type="ORF">E4167_01775</name>
</gene>
<dbReference type="RefSeq" id="WP_046484898.1">
    <property type="nucleotide sequence ID" value="NZ_CP039631.3"/>
</dbReference>
<name>A0A4V1DAW3_PSEVE</name>
<sequence>MGIETTITKVVDACNKLTETVTNQIGKIDARVDAASNQFTAWRNSVQAKDINGRALYKQEIDLTGLSTDVFYPVWWTMPGNEAGETEITISRYFSRDSQKAPFGEGVVHIAGLSLQLEGIGYIWSGDSNFMAVKRISQTYRETVRGISFGMICTARAVTGLRPMYLGLTAGQLTNSPQFSGVYLRGGLSYSITKTFDYPINFSKVDSEVSMADNVTADWEVRWSVKPYSMAQADAVIGKVYQNKSLAYSYDNDARYTSKV</sequence>
<accession>A0A4V1DAW3</accession>
<dbReference type="AlphaFoldDB" id="A0A4V1DAW3"/>
<dbReference type="Proteomes" id="UP000298274">
    <property type="component" value="Chromosome"/>
</dbReference>
<evidence type="ECO:0000313" key="1">
    <source>
        <dbReference type="EMBL" id="QCG64516.2"/>
    </source>
</evidence>
<protein>
    <submittedName>
        <fullName evidence="1">Phage tail protein</fullName>
    </submittedName>
</protein>
<dbReference type="EMBL" id="CP039631">
    <property type="protein sequence ID" value="QCG64516.2"/>
    <property type="molecule type" value="Genomic_DNA"/>
</dbReference>
<proteinExistence type="predicted"/>
<organism evidence="1 2">
    <name type="scientific">Pseudomonas veronii</name>
    <dbReference type="NCBI Taxonomy" id="76761"/>
    <lineage>
        <taxon>Bacteria</taxon>
        <taxon>Pseudomonadati</taxon>
        <taxon>Pseudomonadota</taxon>
        <taxon>Gammaproteobacteria</taxon>
        <taxon>Pseudomonadales</taxon>
        <taxon>Pseudomonadaceae</taxon>
        <taxon>Pseudomonas</taxon>
    </lineage>
</organism>
<reference evidence="2" key="1">
    <citation type="submission" date="2019-04" db="EMBL/GenBank/DDBJ databases">
        <title>Complete genome sequence of Pseudomonas veronii strain PVy, a versatile degrader capable of using multiple contaminants as sole carbon sources.</title>
        <authorList>
            <person name="Lopez-Echartea E."/>
            <person name="Ridl J."/>
            <person name="Pajer P."/>
            <person name="Strejcek M."/>
            <person name="Suman J."/>
            <person name="Uhlik O."/>
        </authorList>
    </citation>
    <scope>NUCLEOTIDE SEQUENCE [LARGE SCALE GENOMIC DNA]</scope>
    <source>
        <strain evidence="2">Pvy</strain>
    </source>
</reference>